<evidence type="ECO:0000313" key="3">
    <source>
        <dbReference type="Proteomes" id="UP001295794"/>
    </source>
</evidence>
<protein>
    <submittedName>
        <fullName evidence="2">Uncharacterized protein</fullName>
    </submittedName>
</protein>
<name>A0AAD2HB11_9AGAR</name>
<dbReference type="EMBL" id="CAVNYO010000169">
    <property type="protein sequence ID" value="CAK5270797.1"/>
    <property type="molecule type" value="Genomic_DNA"/>
</dbReference>
<accession>A0AAD2HB11</accession>
<dbReference type="AlphaFoldDB" id="A0AAD2HB11"/>
<feature type="chain" id="PRO_5042160217" evidence="1">
    <location>
        <begin position="21"/>
        <end position="157"/>
    </location>
</feature>
<gene>
    <name evidence="2" type="ORF">MYCIT1_LOCUS15505</name>
</gene>
<evidence type="ECO:0000313" key="2">
    <source>
        <dbReference type="EMBL" id="CAK5270797.1"/>
    </source>
</evidence>
<keyword evidence="1" id="KW-0732">Signal</keyword>
<proteinExistence type="predicted"/>
<sequence>MFKLAPAFVLAALAATGVMAEQRTVTVVNNCGYGTPTFTNAGNVVTTGASFLFSQATAVYLQNGSCGPNGERCTAVHLAQASTLGLSYRISVTPPNAYTVPVSVHFYNGCEGQGAECKDPSCLGSALRGECFLKDSDLQITFCPSGPVDVPAPAAAA</sequence>
<dbReference type="Proteomes" id="UP001295794">
    <property type="component" value="Unassembled WGS sequence"/>
</dbReference>
<evidence type="ECO:0000256" key="1">
    <source>
        <dbReference type="SAM" id="SignalP"/>
    </source>
</evidence>
<organism evidence="2 3">
    <name type="scientific">Mycena citricolor</name>
    <dbReference type="NCBI Taxonomy" id="2018698"/>
    <lineage>
        <taxon>Eukaryota</taxon>
        <taxon>Fungi</taxon>
        <taxon>Dikarya</taxon>
        <taxon>Basidiomycota</taxon>
        <taxon>Agaricomycotina</taxon>
        <taxon>Agaricomycetes</taxon>
        <taxon>Agaricomycetidae</taxon>
        <taxon>Agaricales</taxon>
        <taxon>Marasmiineae</taxon>
        <taxon>Mycenaceae</taxon>
        <taxon>Mycena</taxon>
    </lineage>
</organism>
<feature type="signal peptide" evidence="1">
    <location>
        <begin position="1"/>
        <end position="20"/>
    </location>
</feature>
<reference evidence="2" key="1">
    <citation type="submission" date="2023-11" db="EMBL/GenBank/DDBJ databases">
        <authorList>
            <person name="De Vega J J."/>
            <person name="De Vega J J."/>
        </authorList>
    </citation>
    <scope>NUCLEOTIDE SEQUENCE</scope>
</reference>
<keyword evidence="3" id="KW-1185">Reference proteome</keyword>
<comment type="caution">
    <text evidence="2">The sequence shown here is derived from an EMBL/GenBank/DDBJ whole genome shotgun (WGS) entry which is preliminary data.</text>
</comment>